<accession>A0A6J6MVT7</accession>
<keyword evidence="2" id="KW-0472">Membrane</keyword>
<reference evidence="3" key="1">
    <citation type="submission" date="2020-05" db="EMBL/GenBank/DDBJ databases">
        <authorList>
            <person name="Chiriac C."/>
            <person name="Salcher M."/>
            <person name="Ghai R."/>
            <person name="Kavagutti S V."/>
        </authorList>
    </citation>
    <scope>NUCLEOTIDE SEQUENCE</scope>
</reference>
<evidence type="ECO:0000313" key="3">
    <source>
        <dbReference type="EMBL" id="CAB4676373.1"/>
    </source>
</evidence>
<feature type="region of interest" description="Disordered" evidence="1">
    <location>
        <begin position="22"/>
        <end position="57"/>
    </location>
</feature>
<feature type="compositionally biased region" description="Basic and acidic residues" evidence="1">
    <location>
        <begin position="30"/>
        <end position="39"/>
    </location>
</feature>
<name>A0A6J6MVT7_9ZZZZ</name>
<gene>
    <name evidence="3" type="ORF">UFOPK2312_00882</name>
</gene>
<evidence type="ECO:0000256" key="2">
    <source>
        <dbReference type="SAM" id="Phobius"/>
    </source>
</evidence>
<proteinExistence type="predicted"/>
<protein>
    <submittedName>
        <fullName evidence="3">Unannotated protein</fullName>
    </submittedName>
</protein>
<organism evidence="3">
    <name type="scientific">freshwater metagenome</name>
    <dbReference type="NCBI Taxonomy" id="449393"/>
    <lineage>
        <taxon>unclassified sequences</taxon>
        <taxon>metagenomes</taxon>
        <taxon>ecological metagenomes</taxon>
    </lineage>
</organism>
<feature type="transmembrane region" description="Helical" evidence="2">
    <location>
        <begin position="89"/>
        <end position="107"/>
    </location>
</feature>
<dbReference type="EMBL" id="CAEZWY010000116">
    <property type="protein sequence ID" value="CAB4676373.1"/>
    <property type="molecule type" value="Genomic_DNA"/>
</dbReference>
<feature type="compositionally biased region" description="Basic residues" evidence="1">
    <location>
        <begin position="40"/>
        <end position="57"/>
    </location>
</feature>
<keyword evidence="2" id="KW-1133">Transmembrane helix</keyword>
<dbReference type="AlphaFoldDB" id="A0A6J6MVT7"/>
<evidence type="ECO:0000256" key="1">
    <source>
        <dbReference type="SAM" id="MobiDB-lite"/>
    </source>
</evidence>
<keyword evidence="2" id="KW-0812">Transmembrane</keyword>
<sequence>MISGRRISVATTIRAIKRKTNPLPNINKKTPRENDAFKMKDKKPRKKKKAMDRLRSKRKLKTTSVAWLNLYVPEKIKTAIQASTMPPKMFLYSIWLIAGVVIVPATASGNRFAYATIAASPIAIESGTNIKAIMEI</sequence>